<dbReference type="RefSeq" id="WP_119831391.1">
    <property type="nucleotide sequence ID" value="NZ_QYUL01000002.1"/>
</dbReference>
<proteinExistence type="predicted"/>
<organism evidence="2 3">
    <name type="scientific">Azospirillum cavernae</name>
    <dbReference type="NCBI Taxonomy" id="2320860"/>
    <lineage>
        <taxon>Bacteria</taxon>
        <taxon>Pseudomonadati</taxon>
        <taxon>Pseudomonadota</taxon>
        <taxon>Alphaproteobacteria</taxon>
        <taxon>Rhodospirillales</taxon>
        <taxon>Azospirillaceae</taxon>
        <taxon>Azospirillum</taxon>
    </lineage>
</organism>
<name>A0A418VW05_9PROT</name>
<gene>
    <name evidence="2" type="ORF">D3877_14000</name>
</gene>
<sequence length="269" mass="30539">MTELSGLPREELEAMAEAGREVRVCQRVLAKTGDTVVGELLRGHGTLYEWRHYPPGDVYDAEHHAQYYYHCHPEDERPKGEHGHFHSFLRPHGMPSGIRPAPLPDYAPPDNDNDALSHLIGVAMDVAGQPVRLFTTNRWVTGETWYAADDVVAMLDSFIVDHARPSWPTNRWITGLVRLFRPQIIRLLRERDAAIGRWANQHPDAYVYEDRGLEVASQCPISVEEQIAEVEMLARGTRRRRSILPEPPRFVEDEGGGLTISADPSRLLR</sequence>
<evidence type="ECO:0000259" key="1">
    <source>
        <dbReference type="Pfam" id="PF22308"/>
    </source>
</evidence>
<dbReference type="InterPro" id="IPR054242">
    <property type="entry name" value="DUF6969"/>
</dbReference>
<comment type="caution">
    <text evidence="2">The sequence shown here is derived from an EMBL/GenBank/DDBJ whole genome shotgun (WGS) entry which is preliminary data.</text>
</comment>
<feature type="domain" description="DUF6969" evidence="1">
    <location>
        <begin position="17"/>
        <end position="221"/>
    </location>
</feature>
<protein>
    <recommendedName>
        <fullName evidence="1">DUF6969 domain-containing protein</fullName>
    </recommendedName>
</protein>
<dbReference type="Proteomes" id="UP000283458">
    <property type="component" value="Unassembled WGS sequence"/>
</dbReference>
<accession>A0A418VW05</accession>
<dbReference type="Pfam" id="PF22308">
    <property type="entry name" value="DUF6969"/>
    <property type="match status" value="1"/>
</dbReference>
<evidence type="ECO:0000313" key="3">
    <source>
        <dbReference type="Proteomes" id="UP000283458"/>
    </source>
</evidence>
<dbReference type="OrthoDB" id="6115415at2"/>
<reference evidence="2 3" key="1">
    <citation type="submission" date="2018-09" db="EMBL/GenBank/DDBJ databases">
        <authorList>
            <person name="Zhu H."/>
        </authorList>
    </citation>
    <scope>NUCLEOTIDE SEQUENCE [LARGE SCALE GENOMIC DNA]</scope>
    <source>
        <strain evidence="2 3">K2W22B-5</strain>
    </source>
</reference>
<keyword evidence="3" id="KW-1185">Reference proteome</keyword>
<dbReference type="EMBL" id="QYUL01000002">
    <property type="protein sequence ID" value="RJF81299.1"/>
    <property type="molecule type" value="Genomic_DNA"/>
</dbReference>
<dbReference type="AlphaFoldDB" id="A0A418VW05"/>
<evidence type="ECO:0000313" key="2">
    <source>
        <dbReference type="EMBL" id="RJF81299.1"/>
    </source>
</evidence>